<dbReference type="SUPFAM" id="SSF82679">
    <property type="entry name" value="N-utilization substance G protein NusG, N-terminal domain"/>
    <property type="match status" value="1"/>
</dbReference>
<dbReference type="Gene3D" id="3.30.70.940">
    <property type="entry name" value="NusG, N-terminal domain"/>
    <property type="match status" value="1"/>
</dbReference>
<dbReference type="Pfam" id="PF00467">
    <property type="entry name" value="KOW"/>
    <property type="match status" value="1"/>
</dbReference>
<dbReference type="GO" id="GO:0032784">
    <property type="term" value="P:regulation of DNA-templated transcription elongation"/>
    <property type="evidence" value="ECO:0007669"/>
    <property type="project" value="InterPro"/>
</dbReference>
<keyword evidence="3 5" id="KW-0805">Transcription regulation</keyword>
<evidence type="ECO:0000256" key="2">
    <source>
        <dbReference type="ARBA" id="ARBA00022814"/>
    </source>
</evidence>
<dbReference type="SMART" id="SM00738">
    <property type="entry name" value="NGN"/>
    <property type="match status" value="1"/>
</dbReference>
<organism evidence="10 11">
    <name type="scientific">Desulfovibrio piger</name>
    <dbReference type="NCBI Taxonomy" id="901"/>
    <lineage>
        <taxon>Bacteria</taxon>
        <taxon>Pseudomonadati</taxon>
        <taxon>Thermodesulfobacteriota</taxon>
        <taxon>Desulfovibrionia</taxon>
        <taxon>Desulfovibrionales</taxon>
        <taxon>Desulfovibrionaceae</taxon>
        <taxon>Desulfovibrio</taxon>
    </lineage>
</organism>
<dbReference type="InterPro" id="IPR015869">
    <property type="entry name" value="Transcrpt_antiterm_NusG_bac_CS"/>
</dbReference>
<dbReference type="RefSeq" id="WP_072334086.1">
    <property type="nucleotide sequence ID" value="NZ_CALJDE010000075.1"/>
</dbReference>
<proteinExistence type="inferred from homology"/>
<evidence type="ECO:0000256" key="7">
    <source>
        <dbReference type="RuleBase" id="RU000538"/>
    </source>
</evidence>
<dbReference type="KEGG" id="dpg:DESPIGER_1095"/>
<dbReference type="InterPro" id="IPR001062">
    <property type="entry name" value="Transcrpt_antiterm_NusG"/>
</dbReference>
<keyword evidence="2 5" id="KW-0889">Transcription antitermination</keyword>
<dbReference type="InterPro" id="IPR036735">
    <property type="entry name" value="NGN_dom_sf"/>
</dbReference>
<dbReference type="GO" id="GO:0006353">
    <property type="term" value="P:DNA-templated transcription termination"/>
    <property type="evidence" value="ECO:0007669"/>
    <property type="project" value="UniProtKB-UniRule"/>
</dbReference>
<dbReference type="Gene3D" id="2.30.30.30">
    <property type="match status" value="1"/>
</dbReference>
<evidence type="ECO:0000256" key="4">
    <source>
        <dbReference type="ARBA" id="ARBA00023163"/>
    </source>
</evidence>
<dbReference type="NCBIfam" id="TIGR00922">
    <property type="entry name" value="nusG"/>
    <property type="match status" value="1"/>
</dbReference>
<protein>
    <recommendedName>
        <fullName evidence="5 6">Transcription termination/antitermination protein NusG</fullName>
    </recommendedName>
</protein>
<dbReference type="CDD" id="cd09891">
    <property type="entry name" value="NGN_Bact_1"/>
    <property type="match status" value="1"/>
</dbReference>
<dbReference type="GO" id="GO:0005829">
    <property type="term" value="C:cytosol"/>
    <property type="evidence" value="ECO:0007669"/>
    <property type="project" value="TreeGrafter"/>
</dbReference>
<comment type="function">
    <text evidence="5 7">Participates in transcription elongation, termination and antitermination.</text>
</comment>
<dbReference type="GO" id="GO:0031564">
    <property type="term" value="P:transcription antitermination"/>
    <property type="evidence" value="ECO:0007669"/>
    <property type="project" value="UniProtKB-UniRule"/>
</dbReference>
<sequence>MNTPVIDENSELGKKSRWYIVHTYSGFEQRVQKTIKAMMDSGEDNGLIQEVVVPTEKVIEPSKNGSQPRTTTRKFYPGYVMIRMIMTDLSCHLVQSIPKVTGFVGGKNRPTPMSESDAARILSLMESRQETPRPKFNFERGDDVRVIEGPFEGFNGVVDDVNYEKGKLRVSVSIFGRQTPVELDFVQVSKG</sequence>
<name>A0A1K1LE40_9BACT</name>
<dbReference type="GO" id="GO:0006354">
    <property type="term" value="P:DNA-templated transcription elongation"/>
    <property type="evidence" value="ECO:0007669"/>
    <property type="project" value="UniProtKB-UniRule"/>
</dbReference>
<evidence type="ECO:0000256" key="5">
    <source>
        <dbReference type="HAMAP-Rule" id="MF_00948"/>
    </source>
</evidence>
<dbReference type="Proteomes" id="UP000186323">
    <property type="component" value="Chromosome I"/>
</dbReference>
<keyword evidence="4 5" id="KW-0804">Transcription</keyword>
<feature type="domain" description="NusG-like N-terminal" evidence="8">
    <location>
        <begin position="15"/>
        <end position="125"/>
    </location>
</feature>
<dbReference type="InterPro" id="IPR006645">
    <property type="entry name" value="NGN-like_dom"/>
</dbReference>
<gene>
    <name evidence="5" type="primary">nusG</name>
    <name evidence="10" type="ORF">DESPIGER_1095</name>
</gene>
<accession>A0A1K1LE40</accession>
<dbReference type="Pfam" id="PF02357">
    <property type="entry name" value="NusG"/>
    <property type="match status" value="1"/>
</dbReference>
<dbReference type="PANTHER" id="PTHR30265">
    <property type="entry name" value="RHO-INTERACTING TRANSCRIPTION TERMINATION FACTOR NUSG"/>
    <property type="match status" value="1"/>
</dbReference>
<evidence type="ECO:0000259" key="8">
    <source>
        <dbReference type="SMART" id="SM00738"/>
    </source>
</evidence>
<dbReference type="InterPro" id="IPR014722">
    <property type="entry name" value="Rib_uL2_dom2"/>
</dbReference>
<dbReference type="PANTHER" id="PTHR30265:SF2">
    <property type="entry name" value="TRANSCRIPTION TERMINATION_ANTITERMINATION PROTEIN NUSG"/>
    <property type="match status" value="1"/>
</dbReference>
<dbReference type="FunFam" id="2.30.30.30:FF:000002">
    <property type="entry name" value="Transcription termination/antitermination factor NusG"/>
    <property type="match status" value="1"/>
</dbReference>
<feature type="domain" description="KOW" evidence="9">
    <location>
        <begin position="137"/>
        <end position="164"/>
    </location>
</feature>
<dbReference type="SMART" id="SM00739">
    <property type="entry name" value="KOW"/>
    <property type="match status" value="1"/>
</dbReference>
<dbReference type="PROSITE" id="PS01014">
    <property type="entry name" value="NUSG"/>
    <property type="match status" value="1"/>
</dbReference>
<evidence type="ECO:0000313" key="10">
    <source>
        <dbReference type="EMBL" id="SFV72954.1"/>
    </source>
</evidence>
<evidence type="ECO:0000256" key="6">
    <source>
        <dbReference type="NCBIfam" id="TIGR00922"/>
    </source>
</evidence>
<dbReference type="InterPro" id="IPR008991">
    <property type="entry name" value="Translation_prot_SH3-like_sf"/>
</dbReference>
<dbReference type="PRINTS" id="PR00338">
    <property type="entry name" value="NUSGTNSCPFCT"/>
</dbReference>
<evidence type="ECO:0000256" key="1">
    <source>
        <dbReference type="ARBA" id="ARBA00022472"/>
    </source>
</evidence>
<dbReference type="SUPFAM" id="SSF50104">
    <property type="entry name" value="Translation proteins SH3-like domain"/>
    <property type="match status" value="1"/>
</dbReference>
<evidence type="ECO:0000256" key="3">
    <source>
        <dbReference type="ARBA" id="ARBA00023015"/>
    </source>
</evidence>
<dbReference type="CDD" id="cd06091">
    <property type="entry name" value="KOW_NusG"/>
    <property type="match status" value="1"/>
</dbReference>
<reference evidence="11" key="1">
    <citation type="submission" date="2016-10" db="EMBL/GenBank/DDBJ databases">
        <authorList>
            <person name="Wegmann U."/>
        </authorList>
    </citation>
    <scope>NUCLEOTIDE SEQUENCE [LARGE SCALE GENOMIC DNA]</scope>
</reference>
<comment type="similarity">
    <text evidence="5 7">Belongs to the NusG family.</text>
</comment>
<evidence type="ECO:0000313" key="11">
    <source>
        <dbReference type="Proteomes" id="UP000186323"/>
    </source>
</evidence>
<dbReference type="HAMAP" id="MF_00948">
    <property type="entry name" value="NusG"/>
    <property type="match status" value="1"/>
</dbReference>
<dbReference type="AlphaFoldDB" id="A0A1K1LE40"/>
<evidence type="ECO:0000259" key="9">
    <source>
        <dbReference type="SMART" id="SM00739"/>
    </source>
</evidence>
<keyword evidence="11" id="KW-1185">Reference proteome</keyword>
<dbReference type="EMBL" id="LT630450">
    <property type="protein sequence ID" value="SFV72954.1"/>
    <property type="molecule type" value="Genomic_DNA"/>
</dbReference>
<dbReference type="InterPro" id="IPR047050">
    <property type="entry name" value="NGN"/>
</dbReference>
<dbReference type="InterPro" id="IPR043425">
    <property type="entry name" value="NusG-like"/>
</dbReference>
<keyword evidence="1 5" id="KW-0806">Transcription termination</keyword>
<dbReference type="InterPro" id="IPR005824">
    <property type="entry name" value="KOW"/>
</dbReference>
<dbReference type="OrthoDB" id="9809075at2"/>